<dbReference type="EMBL" id="CP011409">
    <property type="protein sequence ID" value="AKZ64046.1"/>
    <property type="molecule type" value="Genomic_DNA"/>
</dbReference>
<keyword evidence="1" id="KW-0732">Signal</keyword>
<name>A0ABN4HZ04_9BURK</name>
<keyword evidence="3" id="KW-1185">Reference proteome</keyword>
<dbReference type="PROSITE" id="PS51257">
    <property type="entry name" value="PROKAR_LIPOPROTEIN"/>
    <property type="match status" value="1"/>
</dbReference>
<organism evidence="2 3">
    <name type="scientific">Herbaspirillum hiltneri N3</name>
    <dbReference type="NCBI Taxonomy" id="1262470"/>
    <lineage>
        <taxon>Bacteria</taxon>
        <taxon>Pseudomonadati</taxon>
        <taxon>Pseudomonadota</taxon>
        <taxon>Betaproteobacteria</taxon>
        <taxon>Burkholderiales</taxon>
        <taxon>Oxalobacteraceae</taxon>
        <taxon>Herbaspirillum</taxon>
    </lineage>
</organism>
<evidence type="ECO:0000313" key="3">
    <source>
        <dbReference type="Proteomes" id="UP000063429"/>
    </source>
</evidence>
<sequence>MFKKILFTSLFLAVLSSLSGCAVNRATASVTPGSNLEAMKTFYVVKSPKDEKDVDQLIKDFLVKKGYSVTTGPELTPPYQADGVVTYIDKWFWDITMYMLELTINIRQPTNNFPVAVGNSFHTSLTRKSPPEMVDEVLTNIYKNAK</sequence>
<gene>
    <name evidence="2" type="ORF">F506_16480</name>
</gene>
<proteinExistence type="predicted"/>
<feature type="signal peptide" evidence="1">
    <location>
        <begin position="1"/>
        <end position="22"/>
    </location>
</feature>
<feature type="chain" id="PRO_5045822929" description="Lipoprotein" evidence="1">
    <location>
        <begin position="23"/>
        <end position="146"/>
    </location>
</feature>
<evidence type="ECO:0000256" key="1">
    <source>
        <dbReference type="SAM" id="SignalP"/>
    </source>
</evidence>
<accession>A0ABN4HZ04</accession>
<protein>
    <recommendedName>
        <fullName evidence="4">Lipoprotein</fullName>
    </recommendedName>
</protein>
<evidence type="ECO:0000313" key="2">
    <source>
        <dbReference type="EMBL" id="AKZ64046.1"/>
    </source>
</evidence>
<dbReference type="Proteomes" id="UP000063429">
    <property type="component" value="Chromosome"/>
</dbReference>
<evidence type="ECO:0008006" key="4">
    <source>
        <dbReference type="Google" id="ProtNLM"/>
    </source>
</evidence>
<reference evidence="3" key="1">
    <citation type="journal article" date="2015" name="Genome Announc.">
        <title>Complete Genome Sequence of Herbaspirillum hiltneri N3 (DSM 17495), Isolated from Surface-Sterilized Wheat Roots.</title>
        <authorList>
            <person name="Guizelini D."/>
            <person name="Saizaki P.M."/>
            <person name="Coimbra N.A."/>
            <person name="Weiss V.A."/>
            <person name="Faoro H."/>
            <person name="Sfeir M.Z."/>
            <person name="Baura V.A."/>
            <person name="Monteiro R.A."/>
            <person name="Chubatsu L.S."/>
            <person name="Souza E.M."/>
            <person name="Cruz L.M."/>
            <person name="Pedrosa F.O."/>
            <person name="Raittz R.T."/>
            <person name="Marchaukoski J.N."/>
            <person name="Steffens M.B."/>
        </authorList>
    </citation>
    <scope>NUCLEOTIDE SEQUENCE [LARGE SCALE GENOMIC DNA]</scope>
    <source>
        <strain evidence="3">N3</strain>
    </source>
</reference>
<dbReference type="RefSeq" id="WP_053199200.1">
    <property type="nucleotide sequence ID" value="NZ_CP011409.1"/>
</dbReference>